<name>A0ABP9LJ47_9RHOB</name>
<dbReference type="EMBL" id="BAABHW010000005">
    <property type="protein sequence ID" value="GAA5079548.1"/>
    <property type="molecule type" value="Genomic_DNA"/>
</dbReference>
<gene>
    <name evidence="1" type="ORF">GCM10023209_31950</name>
</gene>
<evidence type="ECO:0000313" key="2">
    <source>
        <dbReference type="Proteomes" id="UP001499910"/>
    </source>
</evidence>
<evidence type="ECO:0000313" key="1">
    <source>
        <dbReference type="EMBL" id="GAA5079548.1"/>
    </source>
</evidence>
<comment type="caution">
    <text evidence="1">The sequence shown here is derived from an EMBL/GenBank/DDBJ whole genome shotgun (WGS) entry which is preliminary data.</text>
</comment>
<protein>
    <submittedName>
        <fullName evidence="1">Uncharacterized protein</fullName>
    </submittedName>
</protein>
<dbReference type="Proteomes" id="UP001499910">
    <property type="component" value="Unassembled WGS sequence"/>
</dbReference>
<reference evidence="2" key="1">
    <citation type="journal article" date="2019" name="Int. J. Syst. Evol. Microbiol.">
        <title>The Global Catalogue of Microorganisms (GCM) 10K type strain sequencing project: providing services to taxonomists for standard genome sequencing and annotation.</title>
        <authorList>
            <consortium name="The Broad Institute Genomics Platform"/>
            <consortium name="The Broad Institute Genome Sequencing Center for Infectious Disease"/>
            <person name="Wu L."/>
            <person name="Ma J."/>
        </authorList>
    </citation>
    <scope>NUCLEOTIDE SEQUENCE [LARGE SCALE GENOMIC DNA]</scope>
    <source>
        <strain evidence="2">JCM 18015</strain>
    </source>
</reference>
<keyword evidence="2" id="KW-1185">Reference proteome</keyword>
<accession>A0ABP9LJ47</accession>
<sequence>MRMAGAALLVPTALAADGFDGTYEYGYCSGEADAVALRIEGETVAYYETPCTLTDPVAQDAPEGAVQYTLTCDYGSGPSPETVVLSFDADGNLVMRTGDLEDSFVSCD</sequence>
<proteinExistence type="predicted"/>
<organism evidence="1 2">
    <name type="scientific">[Roseibacterium] beibuensis</name>
    <dbReference type="NCBI Taxonomy" id="1193142"/>
    <lineage>
        <taxon>Bacteria</taxon>
        <taxon>Pseudomonadati</taxon>
        <taxon>Pseudomonadota</taxon>
        <taxon>Alphaproteobacteria</taxon>
        <taxon>Rhodobacterales</taxon>
        <taxon>Roseobacteraceae</taxon>
        <taxon>Roseicyclus</taxon>
    </lineage>
</organism>